<dbReference type="AlphaFoldDB" id="A0A516SI45"/>
<evidence type="ECO:0000256" key="5">
    <source>
        <dbReference type="ARBA" id="ARBA00022967"/>
    </source>
</evidence>
<dbReference type="CDD" id="cd03214">
    <property type="entry name" value="ABC_Iron-Siderophores_B12_Hemin"/>
    <property type="match status" value="1"/>
</dbReference>
<reference evidence="9" key="1">
    <citation type="submission" date="2019-07" db="EMBL/GenBank/DDBJ databases">
        <title>Chitinimonas sp. nov., isolated from Ny-Alesund, arctica soil.</title>
        <authorList>
            <person name="Xu Q."/>
            <person name="Peng F."/>
        </authorList>
    </citation>
    <scope>NUCLEOTIDE SEQUENCE [LARGE SCALE GENOMIC DNA]</scope>
    <source>
        <strain evidence="9">R3-44</strain>
    </source>
</reference>
<dbReference type="GO" id="GO:0016887">
    <property type="term" value="F:ATP hydrolysis activity"/>
    <property type="evidence" value="ECO:0007669"/>
    <property type="project" value="InterPro"/>
</dbReference>
<dbReference type="Gene3D" id="3.40.50.300">
    <property type="entry name" value="P-loop containing nucleotide triphosphate hydrolases"/>
    <property type="match status" value="1"/>
</dbReference>
<feature type="domain" description="ABC transporter" evidence="7">
    <location>
        <begin position="2"/>
        <end position="242"/>
    </location>
</feature>
<dbReference type="Pfam" id="PF00005">
    <property type="entry name" value="ABC_tran"/>
    <property type="match status" value="1"/>
</dbReference>
<dbReference type="KEGG" id="cari:FNU76_16490"/>
<dbReference type="RefSeq" id="WP_144279201.1">
    <property type="nucleotide sequence ID" value="NZ_CP041730.1"/>
</dbReference>
<keyword evidence="2" id="KW-0472">Membrane</keyword>
<evidence type="ECO:0000256" key="2">
    <source>
        <dbReference type="ARBA" id="ARBA00022475"/>
    </source>
</evidence>
<keyword evidence="9" id="KW-1185">Reference proteome</keyword>
<dbReference type="PROSITE" id="PS00211">
    <property type="entry name" value="ABC_TRANSPORTER_1"/>
    <property type="match status" value="1"/>
</dbReference>
<dbReference type="PANTHER" id="PTHR42794">
    <property type="entry name" value="HEMIN IMPORT ATP-BINDING PROTEIN HMUV"/>
    <property type="match status" value="1"/>
</dbReference>
<keyword evidence="5" id="KW-1278">Translocase</keyword>
<evidence type="ECO:0000256" key="6">
    <source>
        <dbReference type="ARBA" id="ARBA00037066"/>
    </source>
</evidence>
<dbReference type="PANTHER" id="PTHR42794:SF1">
    <property type="entry name" value="HEMIN IMPORT ATP-BINDING PROTEIN HMUV"/>
    <property type="match status" value="1"/>
</dbReference>
<dbReference type="InterPro" id="IPR017871">
    <property type="entry name" value="ABC_transporter-like_CS"/>
</dbReference>
<keyword evidence="1" id="KW-0813">Transport</keyword>
<keyword evidence="4 8" id="KW-0067">ATP-binding</keyword>
<dbReference type="InterPro" id="IPR003593">
    <property type="entry name" value="AAA+_ATPase"/>
</dbReference>
<evidence type="ECO:0000259" key="7">
    <source>
        <dbReference type="PROSITE" id="PS50893"/>
    </source>
</evidence>
<dbReference type="SMART" id="SM00382">
    <property type="entry name" value="AAA"/>
    <property type="match status" value="1"/>
</dbReference>
<evidence type="ECO:0000256" key="3">
    <source>
        <dbReference type="ARBA" id="ARBA00022741"/>
    </source>
</evidence>
<protein>
    <submittedName>
        <fullName evidence="8">ATP-binding cassette domain-containing protein</fullName>
    </submittedName>
</protein>
<dbReference type="InterPro" id="IPR027417">
    <property type="entry name" value="P-loop_NTPase"/>
</dbReference>
<evidence type="ECO:0000256" key="1">
    <source>
        <dbReference type="ARBA" id="ARBA00022448"/>
    </source>
</evidence>
<accession>A0A516SI45</accession>
<proteinExistence type="predicted"/>
<sequence>MLIFSHVSLIRDGRTVLSGIDATALPHGLIALLGPNGAGKSSLLAVAAGELAPAGGECEFDQLPLARTHANTLARRRALLPQQSSLEFDFSVREVVRLGGTPFPDIPGHELEGLIDSVLQLTDAESLTERRYLNLSGGERQRVQLARVLVQACAAAAQGPALLLLDEPTASLDPRHQHMLLAGLRELARKLPITVLASLHDVNLALTYAEQSWLLYEGRLVAAGKSVDVLTPERLAAVFQLPVRRVEDQLVFGLARGPLA</sequence>
<dbReference type="InterPro" id="IPR003439">
    <property type="entry name" value="ABC_transporter-like_ATP-bd"/>
</dbReference>
<name>A0A516SI45_9NEIS</name>
<dbReference type="Proteomes" id="UP000317550">
    <property type="component" value="Chromosome"/>
</dbReference>
<dbReference type="EMBL" id="CP041730">
    <property type="protein sequence ID" value="QDQ27813.1"/>
    <property type="molecule type" value="Genomic_DNA"/>
</dbReference>
<dbReference type="OrthoDB" id="5296765at2"/>
<dbReference type="GO" id="GO:0005524">
    <property type="term" value="F:ATP binding"/>
    <property type="evidence" value="ECO:0007669"/>
    <property type="project" value="UniProtKB-KW"/>
</dbReference>
<dbReference type="SUPFAM" id="SSF52540">
    <property type="entry name" value="P-loop containing nucleoside triphosphate hydrolases"/>
    <property type="match status" value="1"/>
</dbReference>
<organism evidence="8 9">
    <name type="scientific">Chitinimonas arctica</name>
    <dbReference type="NCBI Taxonomy" id="2594795"/>
    <lineage>
        <taxon>Bacteria</taxon>
        <taxon>Pseudomonadati</taxon>
        <taxon>Pseudomonadota</taxon>
        <taxon>Betaproteobacteria</taxon>
        <taxon>Neisseriales</taxon>
        <taxon>Chitinibacteraceae</taxon>
        <taxon>Chitinimonas</taxon>
    </lineage>
</organism>
<gene>
    <name evidence="8" type="ORF">FNU76_16490</name>
</gene>
<evidence type="ECO:0000313" key="8">
    <source>
        <dbReference type="EMBL" id="QDQ27813.1"/>
    </source>
</evidence>
<keyword evidence="2" id="KW-1003">Cell membrane</keyword>
<evidence type="ECO:0000313" key="9">
    <source>
        <dbReference type="Proteomes" id="UP000317550"/>
    </source>
</evidence>
<evidence type="ECO:0000256" key="4">
    <source>
        <dbReference type="ARBA" id="ARBA00022840"/>
    </source>
</evidence>
<comment type="function">
    <text evidence="6">Part of the ABC transporter complex HmuTUV involved in hemin import. Responsible for energy coupling to the transport system.</text>
</comment>
<dbReference type="PROSITE" id="PS50893">
    <property type="entry name" value="ABC_TRANSPORTER_2"/>
    <property type="match status" value="1"/>
</dbReference>
<keyword evidence="3" id="KW-0547">Nucleotide-binding</keyword>